<keyword evidence="2" id="KW-0862">Zinc</keyword>
<gene>
    <name evidence="6" type="ORF">SAMN02745190_01757</name>
</gene>
<dbReference type="Gene3D" id="3.40.50.300">
    <property type="entry name" value="P-loop containing nucleotide triphosphate hydrolases"/>
    <property type="match status" value="1"/>
</dbReference>
<dbReference type="AlphaFoldDB" id="A0A1M4YHZ4"/>
<dbReference type="InterPro" id="IPR001650">
    <property type="entry name" value="Helicase_C-like"/>
</dbReference>
<feature type="domain" description="Helicase ATP-binding" evidence="4">
    <location>
        <begin position="632"/>
        <end position="791"/>
    </location>
</feature>
<dbReference type="GO" id="GO:0004386">
    <property type="term" value="F:helicase activity"/>
    <property type="evidence" value="ECO:0007669"/>
    <property type="project" value="UniProtKB-KW"/>
</dbReference>
<keyword evidence="6" id="KW-0547">Nucleotide-binding</keyword>
<dbReference type="InterPro" id="IPR049730">
    <property type="entry name" value="SNF2/RAD54-like_C"/>
</dbReference>
<dbReference type="PROSITE" id="PS50966">
    <property type="entry name" value="ZF_SWIM"/>
    <property type="match status" value="1"/>
</dbReference>
<evidence type="ECO:0000256" key="1">
    <source>
        <dbReference type="ARBA" id="ARBA00022801"/>
    </source>
</evidence>
<dbReference type="InterPro" id="IPR038718">
    <property type="entry name" value="SNF2-like_sf"/>
</dbReference>
<dbReference type="CDD" id="cd18793">
    <property type="entry name" value="SF2_C_SNF"/>
    <property type="match status" value="1"/>
</dbReference>
<dbReference type="Gene3D" id="3.40.50.10810">
    <property type="entry name" value="Tandem AAA-ATPase domain"/>
    <property type="match status" value="1"/>
</dbReference>
<dbReference type="InterPro" id="IPR000330">
    <property type="entry name" value="SNF2_N"/>
</dbReference>
<dbReference type="OrthoDB" id="9760715at2"/>
<keyword evidence="7" id="KW-1185">Reference proteome</keyword>
<evidence type="ECO:0000259" key="3">
    <source>
        <dbReference type="PROSITE" id="PS50966"/>
    </source>
</evidence>
<feature type="domain" description="SWIM-type" evidence="3">
    <location>
        <begin position="54"/>
        <end position="93"/>
    </location>
</feature>
<dbReference type="SMART" id="SM00490">
    <property type="entry name" value="HELICc"/>
    <property type="match status" value="1"/>
</dbReference>
<accession>A0A1M4YHZ4</accession>
<dbReference type="CDD" id="cd18012">
    <property type="entry name" value="DEXQc_arch_SWI2_SNF2"/>
    <property type="match status" value="1"/>
</dbReference>
<dbReference type="GO" id="GO:0008270">
    <property type="term" value="F:zinc ion binding"/>
    <property type="evidence" value="ECO:0007669"/>
    <property type="project" value="UniProtKB-KW"/>
</dbReference>
<keyword evidence="6" id="KW-0347">Helicase</keyword>
<proteinExistence type="predicted"/>
<dbReference type="GO" id="GO:0016787">
    <property type="term" value="F:hydrolase activity"/>
    <property type="evidence" value="ECO:0007669"/>
    <property type="project" value="UniProtKB-KW"/>
</dbReference>
<keyword evidence="2" id="KW-0863">Zinc-finger</keyword>
<organism evidence="6 7">
    <name type="scientific">Schwartzia succinivorans DSM 10502</name>
    <dbReference type="NCBI Taxonomy" id="1123243"/>
    <lineage>
        <taxon>Bacteria</taxon>
        <taxon>Bacillati</taxon>
        <taxon>Bacillota</taxon>
        <taxon>Negativicutes</taxon>
        <taxon>Selenomonadales</taxon>
        <taxon>Selenomonadaceae</taxon>
        <taxon>Schwartzia</taxon>
    </lineage>
</organism>
<dbReference type="Pfam" id="PF04434">
    <property type="entry name" value="SWIM"/>
    <property type="match status" value="1"/>
</dbReference>
<dbReference type="PROSITE" id="PS51192">
    <property type="entry name" value="HELICASE_ATP_BIND_1"/>
    <property type="match status" value="1"/>
</dbReference>
<dbReference type="SUPFAM" id="SSF52540">
    <property type="entry name" value="P-loop containing nucleoside triphosphate hydrolases"/>
    <property type="match status" value="2"/>
</dbReference>
<dbReference type="PROSITE" id="PS51194">
    <property type="entry name" value="HELICASE_CTER"/>
    <property type="match status" value="1"/>
</dbReference>
<evidence type="ECO:0000313" key="6">
    <source>
        <dbReference type="EMBL" id="SHF05278.1"/>
    </source>
</evidence>
<dbReference type="InterPro" id="IPR013663">
    <property type="entry name" value="Helicase_SWF/SNF/SWI_bac"/>
</dbReference>
<dbReference type="EMBL" id="FQUG01000006">
    <property type="protein sequence ID" value="SHF05278.1"/>
    <property type="molecule type" value="Genomic_DNA"/>
</dbReference>
<sequence length="1079" mass="122437">MLTDIEIRSAANDAAYPRGLRYYRNGAVKDITAVSERGGKITYTGHVHGNLDTYEVSAVIRGSEIEEWDCTCPAAAQYSGACKHVVAFLKRIQEIERLKSVGRSTISSRRETGLRLFSLFGEKNTAAAIRKEDAPLRMEAKLFVSHEYSNVTNWLEFKLGRDRLYVMRNIPDLMHTVDSGLPVEFGKQLTLEPEDFRFEQGVSEKLWDFLRRAYRDVASTEVYSSYFRSSYNNVSTMFEQKRFKLTPSHLREFLEIMKDTPFVLAAGDRERTVYIKDENPEVRIRVEDVDGGGRISLLEPENMILLDTTGELVFIEDTIYRTEKDFAEKLRAIDRAFTQSRSLRLGEEHMGGFFAEVLPKLEKAAHVEVASSFTERYEMMPLAAEVHLDYFMDGAAAELIFSYGEETFNPVMQEPPVKIGDRSLIRDTETERRIRAIFDAFSFEQVGDRLVQPEEEPFYEFLEDGLPELSKLADVYYAETFRRKPISKMPPVTLGVSVNDENLLEVTFQNRDFDFDELIDILKSYRLRRRYHRLKDGGFISLGDQQLASLAEFVEGAGIKGGEGEKAEIPLAQAMYLDTLAREDSTLRLERGRSFKALVRDIREPSETDAVVPESLSGVLRSYQVTGFSWLTALAAHGLGGILADDMGLGKTLEVLTFLLSQKEEGAAPSLVVTPTSLMYNWLDEAARFAPELMVTVIDGTKRERGEKLASTDADVIITTYNMLRRDIDMYEKKNFRYCFLDEAQHIKNPSTQSAKAVKRIRAGVSFALTGTPIENTLTELWSIFDFLMPGYLGNHKRFHSHYEVPIVRAQDREASEDLRRHIAPFVLRRLKKDVLTELPDKVESRMTAEMTSNQERVYAAYFAQAQKDFRKELKAHGFDASHIKILALLTRLRQIACDPSLFLENYDGGSGKLDLLEEILSDAAAAGHRVLIFSQFTTMLQRIGRRLEAAGLDYSYLDGATPPLTRLTLVKEFNAGSVPVFLISLKAGGTGLNLTGADMVIHFDPWWNPAVEDQATDRAYRIGQEKNVQVLKLVTKGTIEEKIFALQEKKKALIDQMIRPGESFLSKLSEEEIAELFR</sequence>
<dbReference type="Proteomes" id="UP000184404">
    <property type="component" value="Unassembled WGS sequence"/>
</dbReference>
<dbReference type="InterPro" id="IPR027417">
    <property type="entry name" value="P-loop_NTPase"/>
</dbReference>
<dbReference type="STRING" id="1123243.SAMN02745190_01757"/>
<evidence type="ECO:0000259" key="4">
    <source>
        <dbReference type="PROSITE" id="PS51192"/>
    </source>
</evidence>
<keyword evidence="6" id="KW-0067">ATP-binding</keyword>
<dbReference type="GO" id="GO:0005524">
    <property type="term" value="F:ATP binding"/>
    <property type="evidence" value="ECO:0007669"/>
    <property type="project" value="InterPro"/>
</dbReference>
<dbReference type="SMART" id="SM00487">
    <property type="entry name" value="DEXDc"/>
    <property type="match status" value="1"/>
</dbReference>
<evidence type="ECO:0000256" key="2">
    <source>
        <dbReference type="PROSITE-ProRule" id="PRU00325"/>
    </source>
</evidence>
<keyword evidence="1" id="KW-0378">Hydrolase</keyword>
<dbReference type="Pfam" id="PF00271">
    <property type="entry name" value="Helicase_C"/>
    <property type="match status" value="1"/>
</dbReference>
<dbReference type="Pfam" id="PF08455">
    <property type="entry name" value="SNF2_assoc"/>
    <property type="match status" value="1"/>
</dbReference>
<keyword evidence="2" id="KW-0479">Metal-binding</keyword>
<dbReference type="PANTHER" id="PTHR10799">
    <property type="entry name" value="SNF2/RAD54 HELICASE FAMILY"/>
    <property type="match status" value="1"/>
</dbReference>
<name>A0A1M4YHZ4_9FIRM</name>
<dbReference type="RefSeq" id="WP_072935840.1">
    <property type="nucleotide sequence ID" value="NZ_FQUG01000006.1"/>
</dbReference>
<dbReference type="InterPro" id="IPR014001">
    <property type="entry name" value="Helicase_ATP-bd"/>
</dbReference>
<dbReference type="FunFam" id="3.40.50.300:FF:000533">
    <property type="entry name" value="Helicase, Snf2 family"/>
    <property type="match status" value="1"/>
</dbReference>
<evidence type="ECO:0000259" key="5">
    <source>
        <dbReference type="PROSITE" id="PS51194"/>
    </source>
</evidence>
<reference evidence="6 7" key="1">
    <citation type="submission" date="2016-11" db="EMBL/GenBank/DDBJ databases">
        <authorList>
            <person name="Jaros S."/>
            <person name="Januszkiewicz K."/>
            <person name="Wedrychowicz H."/>
        </authorList>
    </citation>
    <scope>NUCLEOTIDE SEQUENCE [LARGE SCALE GENOMIC DNA]</scope>
    <source>
        <strain evidence="6 7">DSM 10502</strain>
    </source>
</reference>
<dbReference type="Pfam" id="PF00176">
    <property type="entry name" value="SNF2-rel_dom"/>
    <property type="match status" value="1"/>
</dbReference>
<dbReference type="InterPro" id="IPR007527">
    <property type="entry name" value="Znf_SWIM"/>
</dbReference>
<feature type="domain" description="Helicase C-terminal" evidence="5">
    <location>
        <begin position="916"/>
        <end position="1075"/>
    </location>
</feature>
<protein>
    <submittedName>
        <fullName evidence="6">Superfamily II DNA or RNA helicase, SNF2 family</fullName>
    </submittedName>
</protein>
<evidence type="ECO:0000313" key="7">
    <source>
        <dbReference type="Proteomes" id="UP000184404"/>
    </source>
</evidence>